<evidence type="ECO:0000256" key="2">
    <source>
        <dbReference type="SAM" id="Phobius"/>
    </source>
</evidence>
<evidence type="ECO:0000256" key="1">
    <source>
        <dbReference type="SAM" id="MobiDB-lite"/>
    </source>
</evidence>
<dbReference type="PANTHER" id="PTHR10900:SF77">
    <property type="entry name" value="FI19380P1"/>
    <property type="match status" value="1"/>
</dbReference>
<organism evidence="4 5">
    <name type="scientific">Phlyctema vagabunda</name>
    <dbReference type="NCBI Taxonomy" id="108571"/>
    <lineage>
        <taxon>Eukaryota</taxon>
        <taxon>Fungi</taxon>
        <taxon>Dikarya</taxon>
        <taxon>Ascomycota</taxon>
        <taxon>Pezizomycotina</taxon>
        <taxon>Leotiomycetes</taxon>
        <taxon>Helotiales</taxon>
        <taxon>Dermateaceae</taxon>
        <taxon>Phlyctema</taxon>
    </lineage>
</organism>
<keyword evidence="2" id="KW-0472">Membrane</keyword>
<dbReference type="SUPFAM" id="SSF82153">
    <property type="entry name" value="FAS1 domain"/>
    <property type="match status" value="2"/>
</dbReference>
<comment type="caution">
    <text evidence="4">The sequence shown here is derived from an EMBL/GenBank/DDBJ whole genome shotgun (WGS) entry which is preliminary data.</text>
</comment>
<feature type="compositionally biased region" description="Low complexity" evidence="1">
    <location>
        <begin position="327"/>
        <end position="340"/>
    </location>
</feature>
<dbReference type="SMART" id="SM00554">
    <property type="entry name" value="FAS1"/>
    <property type="match status" value="1"/>
</dbReference>
<gene>
    <name evidence="4" type="ORF">PVAG01_03461</name>
</gene>
<accession>A0ABR4PLH6</accession>
<feature type="domain" description="FAS1" evidence="3">
    <location>
        <begin position="21"/>
        <end position="167"/>
    </location>
</feature>
<dbReference type="Pfam" id="PF02469">
    <property type="entry name" value="Fasciclin"/>
    <property type="match status" value="2"/>
</dbReference>
<dbReference type="Proteomes" id="UP001629113">
    <property type="component" value="Unassembled WGS sequence"/>
</dbReference>
<keyword evidence="2" id="KW-0812">Transmembrane</keyword>
<keyword evidence="2" id="KW-1133">Transmembrane helix</keyword>
<name>A0ABR4PLH6_9HELO</name>
<dbReference type="PROSITE" id="PS50213">
    <property type="entry name" value="FAS1"/>
    <property type="match status" value="2"/>
</dbReference>
<protein>
    <submittedName>
        <fullName evidence="4">Fasciclin-like arabinogalactan protein-like protein 7</fullName>
    </submittedName>
</protein>
<feature type="region of interest" description="Disordered" evidence="1">
    <location>
        <begin position="426"/>
        <end position="470"/>
    </location>
</feature>
<feature type="transmembrane region" description="Helical" evidence="2">
    <location>
        <begin position="361"/>
        <end position="383"/>
    </location>
</feature>
<dbReference type="EMBL" id="JBFCZG010000003">
    <property type="protein sequence ID" value="KAL3424180.1"/>
    <property type="molecule type" value="Genomic_DNA"/>
</dbReference>
<reference evidence="4 5" key="1">
    <citation type="submission" date="2024-06" db="EMBL/GenBank/DDBJ databases">
        <title>Complete genome of Phlyctema vagabunda strain 19-DSS-EL-015.</title>
        <authorList>
            <person name="Fiorenzani C."/>
        </authorList>
    </citation>
    <scope>NUCLEOTIDE SEQUENCE [LARGE SCALE GENOMIC DNA]</scope>
    <source>
        <strain evidence="4 5">19-DSS-EL-015</strain>
    </source>
</reference>
<dbReference type="Gene3D" id="2.30.180.10">
    <property type="entry name" value="FAS1 domain"/>
    <property type="match status" value="2"/>
</dbReference>
<dbReference type="InterPro" id="IPR036378">
    <property type="entry name" value="FAS1_dom_sf"/>
</dbReference>
<feature type="compositionally biased region" description="Basic and acidic residues" evidence="1">
    <location>
        <begin position="343"/>
        <end position="353"/>
    </location>
</feature>
<evidence type="ECO:0000259" key="3">
    <source>
        <dbReference type="PROSITE" id="PS50213"/>
    </source>
</evidence>
<feature type="region of interest" description="Disordered" evidence="1">
    <location>
        <begin position="325"/>
        <end position="357"/>
    </location>
</feature>
<feature type="compositionally biased region" description="Polar residues" evidence="1">
    <location>
        <begin position="427"/>
        <end position="447"/>
    </location>
</feature>
<dbReference type="PANTHER" id="PTHR10900">
    <property type="entry name" value="PERIOSTIN-RELATED"/>
    <property type="match status" value="1"/>
</dbReference>
<proteinExistence type="predicted"/>
<dbReference type="InterPro" id="IPR000782">
    <property type="entry name" value="FAS1_domain"/>
</dbReference>
<evidence type="ECO:0000313" key="4">
    <source>
        <dbReference type="EMBL" id="KAL3424180.1"/>
    </source>
</evidence>
<keyword evidence="5" id="KW-1185">Reference proteome</keyword>
<feature type="domain" description="FAS1" evidence="3">
    <location>
        <begin position="169"/>
        <end position="305"/>
    </location>
</feature>
<evidence type="ECO:0000313" key="5">
    <source>
        <dbReference type="Proteomes" id="UP001629113"/>
    </source>
</evidence>
<feature type="compositionally biased region" description="Low complexity" evidence="1">
    <location>
        <begin position="459"/>
        <end position="470"/>
    </location>
</feature>
<dbReference type="InterPro" id="IPR050904">
    <property type="entry name" value="Adhesion/Biosynth-related"/>
</dbReference>
<sequence>MKSLQFRSVWCLASLISQGACISLLGVLQSYPELSSLYSYVNASANSTGLLATANNFTFLAPSNAAIKSFINQNPDTLTPSLFDATVEYSLLQGGYPSLSFTDTPIFVPSYLANGSFTNVTGGQAVELVSGSDGVLETITGNRSVSTSTTDDIICVGGIIHIINSFPSIPVAAVSEIAAAGLEYFVSILNTAGYLSATNAYVDEILAVKDVTYFIPNSVAALDNTTALAKNSTPAELQAMFQYHVVPGFVGYSTLLENGMVLQTAQGSNVTITSRDGQLYVNAAKITASDYLVANGVVHVIDNLLNRFDQSPPARVTTAVSTSYSFPTATPTANTPAANTDVPDTRTQPEKSKSGVSGTTIGIAVGVTVAGLISLAALVWCLLRARKRKMQPTAWDDQRNSVVSSDIGGKPYAASERIQREEAVFGSPSTGMNEISTGGLTGQNSPPYNARPSVPPRSPSRVIPGRGRDF</sequence>